<evidence type="ECO:0000256" key="2">
    <source>
        <dbReference type="ARBA" id="ARBA00022980"/>
    </source>
</evidence>
<accession>A0A1G6K525</accession>
<evidence type="ECO:0000256" key="5">
    <source>
        <dbReference type="HAMAP-Rule" id="MF_00514"/>
    </source>
</evidence>
<evidence type="ECO:0000256" key="7">
    <source>
        <dbReference type="SAM" id="MobiDB-lite"/>
    </source>
</evidence>
<protein>
    <recommendedName>
        <fullName evidence="4 5">Large ribosomal subunit protein bL35</fullName>
    </recommendedName>
</protein>
<name>A0A1G6K525_9BACI</name>
<dbReference type="PANTHER" id="PTHR33343:SF1">
    <property type="entry name" value="LARGE RIBOSOMAL SUBUNIT PROTEIN BL35M"/>
    <property type="match status" value="1"/>
</dbReference>
<evidence type="ECO:0000313" key="9">
    <source>
        <dbReference type="Proteomes" id="UP000242662"/>
    </source>
</evidence>
<dbReference type="GO" id="GO:0003735">
    <property type="term" value="F:structural constituent of ribosome"/>
    <property type="evidence" value="ECO:0007669"/>
    <property type="project" value="InterPro"/>
</dbReference>
<gene>
    <name evidence="5" type="primary">rpmI</name>
    <name evidence="8" type="ORF">SAMN05421737_106196</name>
</gene>
<dbReference type="InterPro" id="IPR001706">
    <property type="entry name" value="Ribosomal_bL35"/>
</dbReference>
<dbReference type="OrthoDB" id="47476at2"/>
<dbReference type="GO" id="GO:0006412">
    <property type="term" value="P:translation"/>
    <property type="evidence" value="ECO:0007669"/>
    <property type="project" value="UniProtKB-UniRule"/>
</dbReference>
<proteinExistence type="inferred from homology"/>
<feature type="compositionally biased region" description="Basic residues" evidence="7">
    <location>
        <begin position="1"/>
        <end position="16"/>
    </location>
</feature>
<dbReference type="Gene3D" id="4.10.410.60">
    <property type="match status" value="1"/>
</dbReference>
<feature type="region of interest" description="Disordered" evidence="7">
    <location>
        <begin position="1"/>
        <end position="27"/>
    </location>
</feature>
<dbReference type="HAMAP" id="MF_00514">
    <property type="entry name" value="Ribosomal_bL35"/>
    <property type="match status" value="1"/>
</dbReference>
<dbReference type="PROSITE" id="PS00936">
    <property type="entry name" value="RIBOSOMAL_L35"/>
    <property type="match status" value="1"/>
</dbReference>
<keyword evidence="2 5" id="KW-0689">Ribosomal protein</keyword>
<dbReference type="RefSeq" id="WP_090775805.1">
    <property type="nucleotide sequence ID" value="NZ_FMYM01000006.1"/>
</dbReference>
<dbReference type="GO" id="GO:0022625">
    <property type="term" value="C:cytosolic large ribosomal subunit"/>
    <property type="evidence" value="ECO:0007669"/>
    <property type="project" value="TreeGrafter"/>
</dbReference>
<evidence type="ECO:0000313" key="8">
    <source>
        <dbReference type="EMBL" id="SDC25978.1"/>
    </source>
</evidence>
<dbReference type="PANTHER" id="PTHR33343">
    <property type="entry name" value="54S RIBOSOMAL PROTEIN BL35M"/>
    <property type="match status" value="1"/>
</dbReference>
<evidence type="ECO:0000256" key="4">
    <source>
        <dbReference type="ARBA" id="ARBA00071664"/>
    </source>
</evidence>
<keyword evidence="3 5" id="KW-0687">Ribonucleoprotein</keyword>
<dbReference type="AlphaFoldDB" id="A0A1G6K525"/>
<dbReference type="EMBL" id="FMYM01000006">
    <property type="protein sequence ID" value="SDC25978.1"/>
    <property type="molecule type" value="Genomic_DNA"/>
</dbReference>
<dbReference type="PRINTS" id="PR00064">
    <property type="entry name" value="RIBOSOMALL35"/>
</dbReference>
<dbReference type="Proteomes" id="UP000242662">
    <property type="component" value="Unassembled WGS sequence"/>
</dbReference>
<sequence length="67" mass="7808">MPKMKTHKGAAKRFKRTGSGSLKRARAYTSHLFANKSTKQKRKLRKAAMVHSGDFKRIRQMLTYKKK</sequence>
<organism evidence="8 9">
    <name type="scientific">Shouchella lonarensis</name>
    <dbReference type="NCBI Taxonomy" id="1464122"/>
    <lineage>
        <taxon>Bacteria</taxon>
        <taxon>Bacillati</taxon>
        <taxon>Bacillota</taxon>
        <taxon>Bacilli</taxon>
        <taxon>Bacillales</taxon>
        <taxon>Bacillaceae</taxon>
        <taxon>Shouchella</taxon>
    </lineage>
</organism>
<evidence type="ECO:0000256" key="3">
    <source>
        <dbReference type="ARBA" id="ARBA00023274"/>
    </source>
</evidence>
<evidence type="ECO:0000256" key="1">
    <source>
        <dbReference type="ARBA" id="ARBA00006598"/>
    </source>
</evidence>
<keyword evidence="9" id="KW-1185">Reference proteome</keyword>
<reference evidence="9" key="1">
    <citation type="submission" date="2016-09" db="EMBL/GenBank/DDBJ databases">
        <authorList>
            <person name="Varghese N."/>
            <person name="Submissions S."/>
        </authorList>
    </citation>
    <scope>NUCLEOTIDE SEQUENCE [LARGE SCALE GENOMIC DNA]</scope>
    <source>
        <strain evidence="9">25nlg</strain>
    </source>
</reference>
<dbReference type="Pfam" id="PF01632">
    <property type="entry name" value="Ribosomal_L35p"/>
    <property type="match status" value="1"/>
</dbReference>
<comment type="similarity">
    <text evidence="1 5 6">Belongs to the bacterial ribosomal protein bL35 family.</text>
</comment>
<dbReference type="InterPro" id="IPR021137">
    <property type="entry name" value="Ribosomal_bL35-like"/>
</dbReference>
<dbReference type="InterPro" id="IPR037229">
    <property type="entry name" value="Ribosomal_bL35_sf"/>
</dbReference>
<evidence type="ECO:0000256" key="6">
    <source>
        <dbReference type="RuleBase" id="RU000568"/>
    </source>
</evidence>
<dbReference type="SUPFAM" id="SSF143034">
    <property type="entry name" value="L35p-like"/>
    <property type="match status" value="1"/>
</dbReference>
<dbReference type="InterPro" id="IPR018265">
    <property type="entry name" value="Ribosomal_bL35_CS"/>
</dbReference>
<dbReference type="NCBIfam" id="TIGR00001">
    <property type="entry name" value="rpmI_bact"/>
    <property type="match status" value="1"/>
</dbReference>
<dbReference type="STRING" id="1464122.SAMN05421737_106196"/>
<dbReference type="FunFam" id="4.10.410.60:FF:000001">
    <property type="entry name" value="50S ribosomal protein L35"/>
    <property type="match status" value="1"/>
</dbReference>